<reference evidence="2 3" key="1">
    <citation type="journal article" date="2015" name="Genome Biol. Evol.">
        <title>Comparative Genomics of a Bacterivorous Green Alga Reveals Evolutionary Causalities and Consequences of Phago-Mixotrophic Mode of Nutrition.</title>
        <authorList>
            <person name="Burns J.A."/>
            <person name="Paasch A."/>
            <person name="Narechania A."/>
            <person name="Kim E."/>
        </authorList>
    </citation>
    <scope>NUCLEOTIDE SEQUENCE [LARGE SCALE GENOMIC DNA]</scope>
    <source>
        <strain evidence="2 3">PLY_AMNH</strain>
    </source>
</reference>
<organism evidence="2 3">
    <name type="scientific">Cymbomonas tetramitiformis</name>
    <dbReference type="NCBI Taxonomy" id="36881"/>
    <lineage>
        <taxon>Eukaryota</taxon>
        <taxon>Viridiplantae</taxon>
        <taxon>Chlorophyta</taxon>
        <taxon>Pyramimonadophyceae</taxon>
        <taxon>Pyramimonadales</taxon>
        <taxon>Pyramimonadaceae</taxon>
        <taxon>Cymbomonas</taxon>
    </lineage>
</organism>
<dbReference type="Gene3D" id="3.30.70.270">
    <property type="match status" value="1"/>
</dbReference>
<dbReference type="AlphaFoldDB" id="A0AAE0GKG2"/>
<comment type="caution">
    <text evidence="2">The sequence shown here is derived from an EMBL/GenBank/DDBJ whole genome shotgun (WGS) entry which is preliminary data.</text>
</comment>
<dbReference type="Pfam" id="PF00078">
    <property type="entry name" value="RVT_1"/>
    <property type="match status" value="1"/>
</dbReference>
<dbReference type="SUPFAM" id="SSF56672">
    <property type="entry name" value="DNA/RNA polymerases"/>
    <property type="match status" value="1"/>
</dbReference>
<feature type="domain" description="Reverse transcriptase" evidence="1">
    <location>
        <begin position="181"/>
        <end position="256"/>
    </location>
</feature>
<dbReference type="Gene3D" id="3.10.10.10">
    <property type="entry name" value="HIV Type 1 Reverse Transcriptase, subunit A, domain 1"/>
    <property type="match status" value="1"/>
</dbReference>
<proteinExistence type="predicted"/>
<dbReference type="InterPro" id="IPR043128">
    <property type="entry name" value="Rev_trsase/Diguanyl_cyclase"/>
</dbReference>
<dbReference type="InterPro" id="IPR043502">
    <property type="entry name" value="DNA/RNA_pol_sf"/>
</dbReference>
<name>A0AAE0GKG2_9CHLO</name>
<dbReference type="PANTHER" id="PTHR33050">
    <property type="entry name" value="REVERSE TRANSCRIPTASE DOMAIN-CONTAINING PROTEIN"/>
    <property type="match status" value="1"/>
</dbReference>
<protein>
    <recommendedName>
        <fullName evidence="1">Reverse transcriptase domain-containing protein</fullName>
    </recommendedName>
</protein>
<evidence type="ECO:0000313" key="2">
    <source>
        <dbReference type="EMBL" id="KAK3279642.1"/>
    </source>
</evidence>
<accession>A0AAE0GKG2</accession>
<evidence type="ECO:0000259" key="1">
    <source>
        <dbReference type="Pfam" id="PF00078"/>
    </source>
</evidence>
<dbReference type="InterPro" id="IPR052055">
    <property type="entry name" value="Hepadnavirus_pol/RT"/>
</dbReference>
<evidence type="ECO:0000313" key="3">
    <source>
        <dbReference type="Proteomes" id="UP001190700"/>
    </source>
</evidence>
<sequence length="271" mass="30668">MHVPIEIRHSTPTILEALSGQVVPDPFSAPVRNPEEFKVGSIHDCASFWNTIATSSEMGMLFRKWSREGVAIKDFFQHFSGEFEGRNYSSDIPPGGHFSNHVIPDDLAEWVSCKIQDELRWGAIRIWGQEGECQPPHLVMPVGVEPNKPRKINDARFLNLWCKDMPFTYESVSMLPQVLERGDPAWIMDQANGFFHVRITEESQQFMGFLWDGVYYVYTVLNFGWKLAPIVYSAFAGEFAGFIRRLGIPYLFYIDDNAGGPAPVGASNLSI</sequence>
<dbReference type="EMBL" id="LGRX02004755">
    <property type="protein sequence ID" value="KAK3279642.1"/>
    <property type="molecule type" value="Genomic_DNA"/>
</dbReference>
<gene>
    <name evidence="2" type="ORF">CYMTET_12504</name>
</gene>
<keyword evidence="3" id="KW-1185">Reference proteome</keyword>
<dbReference type="PANTHER" id="PTHR33050:SF7">
    <property type="entry name" value="RIBONUCLEASE H"/>
    <property type="match status" value="1"/>
</dbReference>
<dbReference type="InterPro" id="IPR000477">
    <property type="entry name" value="RT_dom"/>
</dbReference>
<dbReference type="Proteomes" id="UP001190700">
    <property type="component" value="Unassembled WGS sequence"/>
</dbReference>